<evidence type="ECO:0008006" key="6">
    <source>
        <dbReference type="Google" id="ProtNLM"/>
    </source>
</evidence>
<dbReference type="EMBL" id="JAMD01000002">
    <property type="protein sequence ID" value="KEJ97226.1"/>
    <property type="molecule type" value="Genomic_DNA"/>
</dbReference>
<feature type="domain" description="DUF4140" evidence="3">
    <location>
        <begin position="35"/>
        <end position="128"/>
    </location>
</feature>
<keyword evidence="5" id="KW-1185">Reference proteome</keyword>
<evidence type="ECO:0000259" key="2">
    <source>
        <dbReference type="Pfam" id="PF13598"/>
    </source>
</evidence>
<evidence type="ECO:0000256" key="1">
    <source>
        <dbReference type="SAM" id="SignalP"/>
    </source>
</evidence>
<keyword evidence="1" id="KW-0732">Signal</keyword>
<name>A0A073J691_9RHOB</name>
<feature type="signal peptide" evidence="1">
    <location>
        <begin position="1"/>
        <end position="22"/>
    </location>
</feature>
<dbReference type="NCBIfam" id="TIGR02231">
    <property type="entry name" value="mucoidy inhibitor MuiA family protein"/>
    <property type="match status" value="1"/>
</dbReference>
<gene>
    <name evidence="4" type="ORF">SUH3_10650</name>
</gene>
<dbReference type="PANTHER" id="PTHR31005:SF8">
    <property type="entry name" value="DUF4139 DOMAIN-CONTAINING PROTEIN"/>
    <property type="match status" value="1"/>
</dbReference>
<protein>
    <recommendedName>
        <fullName evidence="6">Mucoidy inhibitor MuiA family protein</fullName>
    </recommendedName>
</protein>
<dbReference type="PANTHER" id="PTHR31005">
    <property type="entry name" value="DUF4139 DOMAIN-CONTAINING PROTEIN"/>
    <property type="match status" value="1"/>
</dbReference>
<comment type="caution">
    <text evidence="4">The sequence shown here is derived from an EMBL/GenBank/DDBJ whole genome shotgun (WGS) entry which is preliminary data.</text>
</comment>
<sequence>MRFAILAPVVSLSALLAPLALWADTLTVDSAPSAVTVYPYGAQVTRTATVTLPQGTHDLVLPDLPQNVDPGRISVKLAGAQLQSVSFRDRNQPPGPDQDTPEVTAARDALKAAETALGALDDRIALAQVAVQAAKAQTDFLTALGTSEALPMDVATLRELAQMIGDQTLVAGQVAGQAQTSIRILMEERKDRTEDVADAQAALDALLTADQDRTRLTLTATAQAAGEATVEVSYHVDDAAWAPVYNLRLTTGDTSSVELERGAAVRQYSGEDWGDVSMTLATVQPSGQTWPGTIYSDLRRIEDPAKPKARMNAEAALGAAADMAPPSPVPETIQEPAMAVAMLDGPSVQYAFPLPVSVANGADDVRIALDKVGFDADVYARAVPLSDSVAYRMARMTNTTQEQLLGTDLATAFVDGQMVGQFNFAPVAPGQEVDIAFGPIETLRLNRVRLNRNEGDRGIISRSNEITEATRIDIENTGAKPWRVELFDRVPVSEQEDLEIDWSAQPAPTVTDHEDRKGVLMWDLTVAPGDESNVTLEVDMSWPEGKILR</sequence>
<accession>A0A073J691</accession>
<dbReference type="OrthoDB" id="580912at2"/>
<dbReference type="InterPro" id="IPR025554">
    <property type="entry name" value="DUF4140"/>
</dbReference>
<evidence type="ECO:0000259" key="3">
    <source>
        <dbReference type="Pfam" id="PF13600"/>
    </source>
</evidence>
<dbReference type="Proteomes" id="UP000027746">
    <property type="component" value="Unassembled WGS sequence"/>
</dbReference>
<organism evidence="4 5">
    <name type="scientific">Pseudosulfitobacter pseudonitzschiae</name>
    <dbReference type="NCBI Taxonomy" id="1402135"/>
    <lineage>
        <taxon>Bacteria</taxon>
        <taxon>Pseudomonadati</taxon>
        <taxon>Pseudomonadota</taxon>
        <taxon>Alphaproteobacteria</taxon>
        <taxon>Rhodobacterales</taxon>
        <taxon>Roseobacteraceae</taxon>
        <taxon>Pseudosulfitobacter</taxon>
    </lineage>
</organism>
<dbReference type="RefSeq" id="WP_037923011.1">
    <property type="nucleotide sequence ID" value="NZ_CP054599.1"/>
</dbReference>
<dbReference type="Pfam" id="PF13598">
    <property type="entry name" value="DUF4139"/>
    <property type="match status" value="1"/>
</dbReference>
<dbReference type="Pfam" id="PF13600">
    <property type="entry name" value="DUF4140"/>
    <property type="match status" value="1"/>
</dbReference>
<reference evidence="4 5" key="1">
    <citation type="submission" date="2014-01" db="EMBL/GenBank/DDBJ databases">
        <title>Sulfitobacter sp. H3 (MCCC 1A00686) Genome Sequencing.</title>
        <authorList>
            <person name="Lai Q."/>
            <person name="Hong Z."/>
        </authorList>
    </citation>
    <scope>NUCLEOTIDE SEQUENCE [LARGE SCALE GENOMIC DNA]</scope>
    <source>
        <strain evidence="4 5">H3</strain>
    </source>
</reference>
<dbReference type="AlphaFoldDB" id="A0A073J691"/>
<proteinExistence type="predicted"/>
<dbReference type="InterPro" id="IPR037291">
    <property type="entry name" value="DUF4139"/>
</dbReference>
<feature type="chain" id="PRO_5001691823" description="Mucoidy inhibitor MuiA family protein" evidence="1">
    <location>
        <begin position="23"/>
        <end position="549"/>
    </location>
</feature>
<dbReference type="InterPro" id="IPR011935">
    <property type="entry name" value="CHP02231"/>
</dbReference>
<feature type="domain" description="DUF4139" evidence="2">
    <location>
        <begin position="230"/>
        <end position="544"/>
    </location>
</feature>
<dbReference type="GeneID" id="68871746"/>
<evidence type="ECO:0000313" key="4">
    <source>
        <dbReference type="EMBL" id="KEJ97226.1"/>
    </source>
</evidence>
<evidence type="ECO:0000313" key="5">
    <source>
        <dbReference type="Proteomes" id="UP000027746"/>
    </source>
</evidence>